<comment type="caution">
    <text evidence="2">The sequence shown here is derived from an EMBL/GenBank/DDBJ whole genome shotgun (WGS) entry which is preliminary data.</text>
</comment>
<dbReference type="GO" id="GO:0009435">
    <property type="term" value="P:NAD+ biosynthetic process"/>
    <property type="evidence" value="ECO:0007669"/>
    <property type="project" value="InterPro"/>
</dbReference>
<dbReference type="Pfam" id="PF02749">
    <property type="entry name" value="QRPTase_N"/>
    <property type="match status" value="1"/>
</dbReference>
<sequence length="266" mass="29993">MKWNGKTIRQIRNGYFSARYFLRTQEVLISQNNWSHVTMQVFQKRNHAVLCGIEEVKSLLKTACGIYRDGKWKSMWKKLTVDSLQDGDIVSPYEPVMHITGPYLAFVHLESLYLGILARRTLVATNSRLVMDAVKGKPVYFFADRFDHFLNQDGDGYAAHIGGISGVCTQAHASWWEGEAIGTMPHAFIAVCHGDTAKAAGLFLEKFPHIPLVVLVDFHNDCVQTTLEVARAFGNKLWGIRLDTSESMKDRSFRDDSTDSNFGVCP</sequence>
<dbReference type="SUPFAM" id="SSF51690">
    <property type="entry name" value="Nicotinate/Quinolinate PRTase C-terminal domain-like"/>
    <property type="match status" value="1"/>
</dbReference>
<accession>A0A0G1HJI4</accession>
<feature type="domain" description="Quinolinate phosphoribosyl transferase N-terminal" evidence="1">
    <location>
        <begin position="34"/>
        <end position="119"/>
    </location>
</feature>
<proteinExistence type="predicted"/>
<dbReference type="EMBL" id="LCIB01000009">
    <property type="protein sequence ID" value="KKT47376.1"/>
    <property type="molecule type" value="Genomic_DNA"/>
</dbReference>
<dbReference type="AlphaFoldDB" id="A0A0G1HJI4"/>
<dbReference type="PANTHER" id="PTHR43202">
    <property type="entry name" value="NICOTINATE-NUCLEOTIDE PYROPHOSPHORYLASE"/>
    <property type="match status" value="1"/>
</dbReference>
<evidence type="ECO:0000313" key="3">
    <source>
        <dbReference type="Proteomes" id="UP000034063"/>
    </source>
</evidence>
<dbReference type="GO" id="GO:0016763">
    <property type="term" value="F:pentosyltransferase activity"/>
    <property type="evidence" value="ECO:0007669"/>
    <property type="project" value="InterPro"/>
</dbReference>
<evidence type="ECO:0000313" key="2">
    <source>
        <dbReference type="EMBL" id="KKT47376.1"/>
    </source>
</evidence>
<dbReference type="PANTHER" id="PTHR43202:SF1">
    <property type="entry name" value="NICOTINATE PHOSPHORIBOSYLTRANSFERASE"/>
    <property type="match status" value="1"/>
</dbReference>
<dbReference type="Proteomes" id="UP000034063">
    <property type="component" value="Unassembled WGS sequence"/>
</dbReference>
<dbReference type="SUPFAM" id="SSF54675">
    <property type="entry name" value="Nicotinate/Quinolinate PRTase N-terminal domain-like"/>
    <property type="match status" value="1"/>
</dbReference>
<dbReference type="InterPro" id="IPR036068">
    <property type="entry name" value="Nicotinate_pribotase-like_C"/>
</dbReference>
<organism evidence="2 3">
    <name type="scientific">Candidatus Gottesmanbacteria bacterium GW2011_GWA2_44_17</name>
    <dbReference type="NCBI Taxonomy" id="1618444"/>
    <lineage>
        <taxon>Bacteria</taxon>
        <taxon>Candidatus Gottesmaniibacteriota</taxon>
    </lineage>
</organism>
<dbReference type="Gene3D" id="3.90.1170.20">
    <property type="entry name" value="Quinolinate phosphoribosyl transferase, N-terminal domain"/>
    <property type="match status" value="1"/>
</dbReference>
<feature type="non-terminal residue" evidence="2">
    <location>
        <position position="266"/>
    </location>
</feature>
<dbReference type="InterPro" id="IPR013785">
    <property type="entry name" value="Aldolase_TIM"/>
</dbReference>
<dbReference type="InterPro" id="IPR022412">
    <property type="entry name" value="Quinolinate_PRibosylTrfase_N"/>
</dbReference>
<evidence type="ECO:0000259" key="1">
    <source>
        <dbReference type="Pfam" id="PF02749"/>
    </source>
</evidence>
<keyword evidence="2" id="KW-0808">Transferase</keyword>
<dbReference type="InterPro" id="IPR053190">
    <property type="entry name" value="NAPRTase-like"/>
</dbReference>
<protein>
    <submittedName>
        <fullName evidence="2">Quinolinate phosphoribosyl transferase</fullName>
    </submittedName>
</protein>
<reference evidence="2 3" key="1">
    <citation type="journal article" date="2015" name="Nature">
        <title>rRNA introns, odd ribosomes, and small enigmatic genomes across a large radiation of phyla.</title>
        <authorList>
            <person name="Brown C.T."/>
            <person name="Hug L.A."/>
            <person name="Thomas B.C."/>
            <person name="Sharon I."/>
            <person name="Castelle C.J."/>
            <person name="Singh A."/>
            <person name="Wilkins M.J."/>
            <person name="Williams K.H."/>
            <person name="Banfield J.F."/>
        </authorList>
    </citation>
    <scope>NUCLEOTIDE SEQUENCE [LARGE SCALE GENOMIC DNA]</scope>
</reference>
<dbReference type="InterPro" id="IPR037128">
    <property type="entry name" value="Quinolinate_PRibosylTase_N_sf"/>
</dbReference>
<gene>
    <name evidence="2" type="ORF">UW37_C0009G0035</name>
</gene>
<dbReference type="Gene3D" id="3.20.20.70">
    <property type="entry name" value="Aldolase class I"/>
    <property type="match status" value="1"/>
</dbReference>
<name>A0A0G1HJI4_9BACT</name>